<comment type="caution">
    <text evidence="2">The sequence shown here is derived from an EMBL/GenBank/DDBJ whole genome shotgun (WGS) entry which is preliminary data.</text>
</comment>
<gene>
    <name evidence="2" type="ORF">A3E44_01925</name>
</gene>
<sequence length="260" mass="30348">MKLSAIVATRNEGKMLGPCLESLGFADEIIVVDMESSDDTLTVARKFNVTIINYPWKRFDYSGPRNKGFEKSQGEWILYIDADERVTPLLRKEIIRSISLPAQAGNSENQYSAYAIPRRNIIFNQEFKHVGQWPDYAKRLFKRGKFQKFEGAVHEEPVFDGVLGHLTNSMIHNKHENISEMIEKTNQWSDIEARLMFEAKHPQMNIFRFASAIVREFWLRMISQRAFLDGTKGMIYALYQAFSRYVSYSKLWELQIKDKK</sequence>
<dbReference type="CDD" id="cd02511">
    <property type="entry name" value="Beta4Glucosyltransferase"/>
    <property type="match status" value="1"/>
</dbReference>
<feature type="domain" description="Glycosyltransferase 2-like" evidence="1">
    <location>
        <begin position="4"/>
        <end position="94"/>
    </location>
</feature>
<organism evidence="2 3">
    <name type="scientific">Candidatus Woesebacteria bacterium RIFCSPHIGHO2_12_FULL_41_24</name>
    <dbReference type="NCBI Taxonomy" id="1802510"/>
    <lineage>
        <taxon>Bacteria</taxon>
        <taxon>Candidatus Woeseibacteriota</taxon>
    </lineage>
</organism>
<protein>
    <recommendedName>
        <fullName evidence="1">Glycosyltransferase 2-like domain-containing protein</fullName>
    </recommendedName>
</protein>
<dbReference type="InterPro" id="IPR001173">
    <property type="entry name" value="Glyco_trans_2-like"/>
</dbReference>
<proteinExistence type="predicted"/>
<dbReference type="Proteomes" id="UP000178603">
    <property type="component" value="Unassembled WGS sequence"/>
</dbReference>
<dbReference type="Gene3D" id="3.90.550.10">
    <property type="entry name" value="Spore Coat Polysaccharide Biosynthesis Protein SpsA, Chain A"/>
    <property type="match status" value="1"/>
</dbReference>
<name>A0A1F8ASL5_9BACT</name>
<dbReference type="SUPFAM" id="SSF53448">
    <property type="entry name" value="Nucleotide-diphospho-sugar transferases"/>
    <property type="match status" value="1"/>
</dbReference>
<evidence type="ECO:0000259" key="1">
    <source>
        <dbReference type="Pfam" id="PF00535"/>
    </source>
</evidence>
<dbReference type="AlphaFoldDB" id="A0A1F8ASL5"/>
<reference evidence="2 3" key="1">
    <citation type="journal article" date="2016" name="Nat. Commun.">
        <title>Thousands of microbial genomes shed light on interconnected biogeochemical processes in an aquifer system.</title>
        <authorList>
            <person name="Anantharaman K."/>
            <person name="Brown C.T."/>
            <person name="Hug L.A."/>
            <person name="Sharon I."/>
            <person name="Castelle C.J."/>
            <person name="Probst A.J."/>
            <person name="Thomas B.C."/>
            <person name="Singh A."/>
            <person name="Wilkins M.J."/>
            <person name="Karaoz U."/>
            <person name="Brodie E.L."/>
            <person name="Williams K.H."/>
            <person name="Hubbard S.S."/>
            <person name="Banfield J.F."/>
        </authorList>
    </citation>
    <scope>NUCLEOTIDE SEQUENCE [LARGE SCALE GENOMIC DNA]</scope>
</reference>
<dbReference type="Pfam" id="PF00535">
    <property type="entry name" value="Glycos_transf_2"/>
    <property type="match status" value="1"/>
</dbReference>
<dbReference type="InterPro" id="IPR029044">
    <property type="entry name" value="Nucleotide-diphossugar_trans"/>
</dbReference>
<evidence type="ECO:0000313" key="2">
    <source>
        <dbReference type="EMBL" id="OGM54268.1"/>
    </source>
</evidence>
<accession>A0A1F8ASL5</accession>
<dbReference type="EMBL" id="MGGW01000016">
    <property type="protein sequence ID" value="OGM54268.1"/>
    <property type="molecule type" value="Genomic_DNA"/>
</dbReference>
<evidence type="ECO:0000313" key="3">
    <source>
        <dbReference type="Proteomes" id="UP000178603"/>
    </source>
</evidence>
<dbReference type="PANTHER" id="PTHR43630:SF2">
    <property type="entry name" value="GLYCOSYLTRANSFERASE"/>
    <property type="match status" value="1"/>
</dbReference>
<dbReference type="PANTHER" id="PTHR43630">
    <property type="entry name" value="POLY-BETA-1,6-N-ACETYL-D-GLUCOSAMINE SYNTHASE"/>
    <property type="match status" value="1"/>
</dbReference>